<dbReference type="SUPFAM" id="SSF53335">
    <property type="entry name" value="S-adenosyl-L-methionine-dependent methyltransferases"/>
    <property type="match status" value="1"/>
</dbReference>
<dbReference type="InterPro" id="IPR029063">
    <property type="entry name" value="SAM-dependent_MTases_sf"/>
</dbReference>
<dbReference type="InterPro" id="IPR025714">
    <property type="entry name" value="Methyltranfer_dom"/>
</dbReference>
<dbReference type="PANTHER" id="PTHR44068:SF11">
    <property type="entry name" value="GERANYL DIPHOSPHATE 2-C-METHYLTRANSFERASE"/>
    <property type="match status" value="1"/>
</dbReference>
<evidence type="ECO:0000313" key="2">
    <source>
        <dbReference type="EMBL" id="MDN3610401.1"/>
    </source>
</evidence>
<keyword evidence="2" id="KW-0489">Methyltransferase</keyword>
<dbReference type="InterPro" id="IPR050447">
    <property type="entry name" value="Erg6_SMT_methyltransf"/>
</dbReference>
<sequence length="285" mass="32407">MITADRPTYTKEEIEAMTYFDLIGVVRETNRPPGGANSIQRLAQSAMLSPQSRILEVGTSTGFTAIELARITGCQVDAIDINEESLGEARARAKRYGVEDRVTFSKQDATMMEFENETFDMVFCGNVTSYMDNKEKVIGEYCRVLKPNGYVAAIPMYYIDTPTTEFVNQVGEAIGVNLTPNYRQDCLNYYQMKPLDICWSEDYQFDNIAEQRVAQYVEELTTREHLSSLNASALEALVSKYSSYMHLFRENLAMMGYTLILLRKEPVQIDKELFTSTVIVKPTLR</sequence>
<name>A0ABT8BVH2_9VIBR</name>
<dbReference type="CDD" id="cd02440">
    <property type="entry name" value="AdoMet_MTases"/>
    <property type="match status" value="1"/>
</dbReference>
<comment type="caution">
    <text evidence="2">The sequence shown here is derived from an EMBL/GenBank/DDBJ whole genome shotgun (WGS) entry which is preliminary data.</text>
</comment>
<keyword evidence="3" id="KW-1185">Reference proteome</keyword>
<accession>A0ABT8BVH2</accession>
<proteinExistence type="predicted"/>
<dbReference type="EC" id="2.1.1.-" evidence="2"/>
<evidence type="ECO:0000259" key="1">
    <source>
        <dbReference type="Pfam" id="PF13847"/>
    </source>
</evidence>
<feature type="domain" description="Methyltransferase" evidence="1">
    <location>
        <begin position="50"/>
        <end position="154"/>
    </location>
</feature>
<dbReference type="GO" id="GO:0008168">
    <property type="term" value="F:methyltransferase activity"/>
    <property type="evidence" value="ECO:0007669"/>
    <property type="project" value="UniProtKB-KW"/>
</dbReference>
<dbReference type="GO" id="GO:0032259">
    <property type="term" value="P:methylation"/>
    <property type="evidence" value="ECO:0007669"/>
    <property type="project" value="UniProtKB-KW"/>
</dbReference>
<dbReference type="Proteomes" id="UP001238540">
    <property type="component" value="Unassembled WGS sequence"/>
</dbReference>
<protein>
    <submittedName>
        <fullName evidence="2">Class I SAM-dependent methyltransferase</fullName>
        <ecNumber evidence="2">2.1.1.-</ecNumber>
    </submittedName>
</protein>
<dbReference type="RefSeq" id="WP_170882057.1">
    <property type="nucleotide sequence ID" value="NZ_JABEYA020000001.1"/>
</dbReference>
<dbReference type="PANTHER" id="PTHR44068">
    <property type="entry name" value="ZGC:194242"/>
    <property type="match status" value="1"/>
</dbReference>
<reference evidence="3" key="1">
    <citation type="journal article" date="2019" name="Int. J. Syst. Evol. Microbiol.">
        <title>The Global Catalogue of Microorganisms (GCM) 10K type strain sequencing project: providing services to taxonomists for standard genome sequencing and annotation.</title>
        <authorList>
            <consortium name="The Broad Institute Genomics Platform"/>
            <consortium name="The Broad Institute Genome Sequencing Center for Infectious Disease"/>
            <person name="Wu L."/>
            <person name="Ma J."/>
        </authorList>
    </citation>
    <scope>NUCLEOTIDE SEQUENCE [LARGE SCALE GENOMIC DNA]</scope>
    <source>
        <strain evidence="3">CECT 7398</strain>
    </source>
</reference>
<dbReference type="Gene3D" id="3.40.50.150">
    <property type="entry name" value="Vaccinia Virus protein VP39"/>
    <property type="match status" value="1"/>
</dbReference>
<dbReference type="Pfam" id="PF13847">
    <property type="entry name" value="Methyltransf_31"/>
    <property type="match status" value="1"/>
</dbReference>
<organism evidence="2 3">
    <name type="scientific">Vibrio ostreicida</name>
    <dbReference type="NCBI Taxonomy" id="526588"/>
    <lineage>
        <taxon>Bacteria</taxon>
        <taxon>Pseudomonadati</taxon>
        <taxon>Pseudomonadota</taxon>
        <taxon>Gammaproteobacteria</taxon>
        <taxon>Vibrionales</taxon>
        <taxon>Vibrionaceae</taxon>
        <taxon>Vibrio</taxon>
    </lineage>
</organism>
<gene>
    <name evidence="2" type="ORF">QWZ16_11865</name>
</gene>
<dbReference type="EMBL" id="JAUFQC010000001">
    <property type="protein sequence ID" value="MDN3610401.1"/>
    <property type="molecule type" value="Genomic_DNA"/>
</dbReference>
<evidence type="ECO:0000313" key="3">
    <source>
        <dbReference type="Proteomes" id="UP001238540"/>
    </source>
</evidence>
<keyword evidence="2" id="KW-0808">Transferase</keyword>